<dbReference type="PANTHER" id="PTHR33398">
    <property type="entry name" value="30S RIBOSOMAL PROTEIN S20"/>
    <property type="match status" value="1"/>
</dbReference>
<dbReference type="NCBIfam" id="TIGR00029">
    <property type="entry name" value="S20"/>
    <property type="match status" value="1"/>
</dbReference>
<organism evidence="10 11">
    <name type="scientific">Cystobacter ferrugineus</name>
    <dbReference type="NCBI Taxonomy" id="83449"/>
    <lineage>
        <taxon>Bacteria</taxon>
        <taxon>Pseudomonadati</taxon>
        <taxon>Myxococcota</taxon>
        <taxon>Myxococcia</taxon>
        <taxon>Myxococcales</taxon>
        <taxon>Cystobacterineae</taxon>
        <taxon>Archangiaceae</taxon>
        <taxon>Cystobacter</taxon>
    </lineage>
</organism>
<evidence type="ECO:0000256" key="4">
    <source>
        <dbReference type="ARBA" id="ARBA00022884"/>
    </source>
</evidence>
<evidence type="ECO:0000256" key="5">
    <source>
        <dbReference type="ARBA" id="ARBA00022980"/>
    </source>
</evidence>
<dbReference type="EMBL" id="MPIN01000012">
    <property type="protein sequence ID" value="OJH35854.1"/>
    <property type="molecule type" value="Genomic_DNA"/>
</dbReference>
<dbReference type="HAMAP" id="MF_00500">
    <property type="entry name" value="Ribosomal_bS20"/>
    <property type="match status" value="1"/>
</dbReference>
<keyword evidence="11" id="KW-1185">Reference proteome</keyword>
<dbReference type="OrthoDB" id="9807974at2"/>
<feature type="region of interest" description="Disordered" evidence="9">
    <location>
        <begin position="1"/>
        <end position="23"/>
    </location>
</feature>
<gene>
    <name evidence="8" type="primary">rpsT</name>
    <name evidence="10" type="ORF">BON30_35060</name>
</gene>
<comment type="caution">
    <text evidence="10">The sequence shown here is derived from an EMBL/GenBank/DDBJ whole genome shotgun (WGS) entry which is preliminary data.</text>
</comment>
<keyword evidence="6 8" id="KW-0687">Ribonucleoprotein</keyword>
<dbReference type="InterPro" id="IPR002583">
    <property type="entry name" value="Ribosomal_bS20"/>
</dbReference>
<dbReference type="GO" id="GO:0006412">
    <property type="term" value="P:translation"/>
    <property type="evidence" value="ECO:0007669"/>
    <property type="project" value="UniProtKB-UniRule"/>
</dbReference>
<evidence type="ECO:0000256" key="2">
    <source>
        <dbReference type="ARBA" id="ARBA00007634"/>
    </source>
</evidence>
<dbReference type="InterPro" id="IPR036510">
    <property type="entry name" value="Ribosomal_bS20_sf"/>
</dbReference>
<dbReference type="AlphaFoldDB" id="A0A1L9B0S4"/>
<proteinExistence type="inferred from homology"/>
<dbReference type="GO" id="GO:0015935">
    <property type="term" value="C:small ribosomal subunit"/>
    <property type="evidence" value="ECO:0007669"/>
    <property type="project" value="TreeGrafter"/>
</dbReference>
<comment type="similarity">
    <text evidence="2 8">Belongs to the bacterial ribosomal protein bS20 family.</text>
</comment>
<dbReference type="Proteomes" id="UP000182229">
    <property type="component" value="Unassembled WGS sequence"/>
</dbReference>
<keyword evidence="5 8" id="KW-0689">Ribosomal protein</keyword>
<reference evidence="10 11" key="2">
    <citation type="submission" date="2016-12" db="EMBL/GenBank/DDBJ databases">
        <title>Draft Genome Sequence of Cystobacter ferrugineus Strain Cbfe23.</title>
        <authorList>
            <person name="Akbar S."/>
            <person name="Dowd S.E."/>
            <person name="Stevens D.C."/>
        </authorList>
    </citation>
    <scope>NUCLEOTIDE SEQUENCE [LARGE SCALE GENOMIC DNA]</scope>
    <source>
        <strain evidence="10 11">Cbfe23</strain>
    </source>
</reference>
<evidence type="ECO:0000256" key="8">
    <source>
        <dbReference type="HAMAP-Rule" id="MF_00500"/>
    </source>
</evidence>
<reference evidence="11" key="1">
    <citation type="submission" date="2016-11" db="EMBL/GenBank/DDBJ databases">
        <authorList>
            <person name="Shukria A."/>
            <person name="Stevens D.C."/>
        </authorList>
    </citation>
    <scope>NUCLEOTIDE SEQUENCE [LARGE SCALE GENOMIC DNA]</scope>
    <source>
        <strain evidence="11">Cbfe23</strain>
    </source>
</reference>
<feature type="compositionally biased region" description="Basic and acidic residues" evidence="9">
    <location>
        <begin position="1"/>
        <end position="11"/>
    </location>
</feature>
<keyword evidence="3 8" id="KW-0699">rRNA-binding</keyword>
<evidence type="ECO:0000256" key="1">
    <source>
        <dbReference type="ARBA" id="ARBA00003134"/>
    </source>
</evidence>
<evidence type="ECO:0000256" key="9">
    <source>
        <dbReference type="SAM" id="MobiDB-lite"/>
    </source>
</evidence>
<name>A0A1L9B0S4_9BACT</name>
<dbReference type="STRING" id="83449.BON30_35060"/>
<sequence length="91" mass="9867">MANTKSAEKRNRQAQKRRARNVNVRTTVKDAVKNLRDTLASPDAGKTADAFKSAASRLNKAASKGVLHKRAASRRISRLAKAVNRAKAAAK</sequence>
<evidence type="ECO:0000313" key="11">
    <source>
        <dbReference type="Proteomes" id="UP000182229"/>
    </source>
</evidence>
<dbReference type="SUPFAM" id="SSF46992">
    <property type="entry name" value="Ribosomal protein S20"/>
    <property type="match status" value="1"/>
</dbReference>
<evidence type="ECO:0000256" key="6">
    <source>
        <dbReference type="ARBA" id="ARBA00023274"/>
    </source>
</evidence>
<evidence type="ECO:0000256" key="7">
    <source>
        <dbReference type="ARBA" id="ARBA00035136"/>
    </source>
</evidence>
<dbReference type="PANTHER" id="PTHR33398:SF1">
    <property type="entry name" value="SMALL RIBOSOMAL SUBUNIT PROTEIN BS20C"/>
    <property type="match status" value="1"/>
</dbReference>
<dbReference type="GO" id="GO:0070181">
    <property type="term" value="F:small ribosomal subunit rRNA binding"/>
    <property type="evidence" value="ECO:0007669"/>
    <property type="project" value="TreeGrafter"/>
</dbReference>
<dbReference type="RefSeq" id="WP_071902884.1">
    <property type="nucleotide sequence ID" value="NZ_MPIN01000012.1"/>
</dbReference>
<comment type="function">
    <text evidence="1 8">Binds directly to 16S ribosomal RNA.</text>
</comment>
<protein>
    <recommendedName>
        <fullName evidence="7 8">Small ribosomal subunit protein bS20</fullName>
    </recommendedName>
</protein>
<dbReference type="GO" id="GO:0003735">
    <property type="term" value="F:structural constituent of ribosome"/>
    <property type="evidence" value="ECO:0007669"/>
    <property type="project" value="InterPro"/>
</dbReference>
<dbReference type="Gene3D" id="1.20.58.110">
    <property type="entry name" value="Ribosomal protein S20"/>
    <property type="match status" value="1"/>
</dbReference>
<accession>A0A1L9B0S4</accession>
<dbReference type="Pfam" id="PF01649">
    <property type="entry name" value="Ribosomal_S20p"/>
    <property type="match status" value="1"/>
</dbReference>
<evidence type="ECO:0000256" key="3">
    <source>
        <dbReference type="ARBA" id="ARBA00022730"/>
    </source>
</evidence>
<keyword evidence="4 8" id="KW-0694">RNA-binding</keyword>
<dbReference type="GO" id="GO:0005829">
    <property type="term" value="C:cytosol"/>
    <property type="evidence" value="ECO:0007669"/>
    <property type="project" value="TreeGrafter"/>
</dbReference>
<evidence type="ECO:0000313" key="10">
    <source>
        <dbReference type="EMBL" id="OJH35854.1"/>
    </source>
</evidence>